<gene>
    <name evidence="1" type="ORF">LOK49_LG02G02569</name>
</gene>
<comment type="caution">
    <text evidence="1">The sequence shown here is derived from an EMBL/GenBank/DDBJ whole genome shotgun (WGS) entry which is preliminary data.</text>
</comment>
<dbReference type="Proteomes" id="UP001060215">
    <property type="component" value="Chromosome 3"/>
</dbReference>
<accession>A0ACC0IM64</accession>
<evidence type="ECO:0000313" key="1">
    <source>
        <dbReference type="EMBL" id="KAI8025980.1"/>
    </source>
</evidence>
<sequence length="120" mass="13683">MVNARIRKTVRETHAKVGYIGPPTDFNYDYQHLGTCPQTLSEIAEGRHPFYSALSNAKNPVIIVGAGIFERNDKDAIFSVVETIAKKKKKREYYQTRLERSQCIASKCCPNCFARPWTRA</sequence>
<dbReference type="EMBL" id="CM045760">
    <property type="protein sequence ID" value="KAI8025980.1"/>
    <property type="molecule type" value="Genomic_DNA"/>
</dbReference>
<organism evidence="1 2">
    <name type="scientific">Camellia lanceoleosa</name>
    <dbReference type="NCBI Taxonomy" id="1840588"/>
    <lineage>
        <taxon>Eukaryota</taxon>
        <taxon>Viridiplantae</taxon>
        <taxon>Streptophyta</taxon>
        <taxon>Embryophyta</taxon>
        <taxon>Tracheophyta</taxon>
        <taxon>Spermatophyta</taxon>
        <taxon>Magnoliopsida</taxon>
        <taxon>eudicotyledons</taxon>
        <taxon>Gunneridae</taxon>
        <taxon>Pentapetalae</taxon>
        <taxon>asterids</taxon>
        <taxon>Ericales</taxon>
        <taxon>Theaceae</taxon>
        <taxon>Camellia</taxon>
    </lineage>
</organism>
<keyword evidence="2" id="KW-1185">Reference proteome</keyword>
<evidence type="ECO:0000313" key="2">
    <source>
        <dbReference type="Proteomes" id="UP001060215"/>
    </source>
</evidence>
<protein>
    <submittedName>
        <fullName evidence="1">Uncharacterized protein</fullName>
    </submittedName>
</protein>
<reference evidence="1 2" key="1">
    <citation type="journal article" date="2022" name="Plant J.">
        <title>Chromosome-level genome of Camellia lanceoleosa provides a valuable resource for understanding genome evolution and self-incompatibility.</title>
        <authorList>
            <person name="Gong W."/>
            <person name="Xiao S."/>
            <person name="Wang L."/>
            <person name="Liao Z."/>
            <person name="Chang Y."/>
            <person name="Mo W."/>
            <person name="Hu G."/>
            <person name="Li W."/>
            <person name="Zhao G."/>
            <person name="Zhu H."/>
            <person name="Hu X."/>
            <person name="Ji K."/>
            <person name="Xiang X."/>
            <person name="Song Q."/>
            <person name="Yuan D."/>
            <person name="Jin S."/>
            <person name="Zhang L."/>
        </authorList>
    </citation>
    <scope>NUCLEOTIDE SEQUENCE [LARGE SCALE GENOMIC DNA]</scope>
    <source>
        <strain evidence="1">SQ_2022a</strain>
    </source>
</reference>
<proteinExistence type="predicted"/>
<name>A0ACC0IM64_9ERIC</name>